<organism evidence="2 3">
    <name type="scientific">Ceratodon purpureus</name>
    <name type="common">Fire moss</name>
    <name type="synonym">Dicranum purpureum</name>
    <dbReference type="NCBI Taxonomy" id="3225"/>
    <lineage>
        <taxon>Eukaryota</taxon>
        <taxon>Viridiplantae</taxon>
        <taxon>Streptophyta</taxon>
        <taxon>Embryophyta</taxon>
        <taxon>Bryophyta</taxon>
        <taxon>Bryophytina</taxon>
        <taxon>Bryopsida</taxon>
        <taxon>Dicranidae</taxon>
        <taxon>Pseudoditrichales</taxon>
        <taxon>Ditrichaceae</taxon>
        <taxon>Ceratodon</taxon>
    </lineage>
</organism>
<keyword evidence="3" id="KW-1185">Reference proteome</keyword>
<dbReference type="EMBL" id="CM026421">
    <property type="protein sequence ID" value="KAG0591870.1"/>
    <property type="molecule type" value="Genomic_DNA"/>
</dbReference>
<evidence type="ECO:0000256" key="1">
    <source>
        <dbReference type="SAM" id="MobiDB-lite"/>
    </source>
</evidence>
<accession>A0A8T0J7I5</accession>
<feature type="region of interest" description="Disordered" evidence="1">
    <location>
        <begin position="1"/>
        <end position="32"/>
    </location>
</feature>
<comment type="caution">
    <text evidence="2">The sequence shown here is derived from an EMBL/GenBank/DDBJ whole genome shotgun (WGS) entry which is preliminary data.</text>
</comment>
<feature type="compositionally biased region" description="Basic and acidic residues" evidence="1">
    <location>
        <begin position="18"/>
        <end position="27"/>
    </location>
</feature>
<protein>
    <submittedName>
        <fullName evidence="2">Uncharacterized protein</fullName>
    </submittedName>
</protein>
<name>A0A8T0J7I5_CERPU</name>
<dbReference type="Proteomes" id="UP000822688">
    <property type="component" value="Chromosome 1"/>
</dbReference>
<sequence length="51" mass="5977">MVLRQLHLNELPSPETDTSDRSSRGERQLGYLSRKQMTLLPSQFIFRSQDL</sequence>
<reference evidence="2" key="1">
    <citation type="submission" date="2020-06" db="EMBL/GenBank/DDBJ databases">
        <title>WGS assembly of Ceratodon purpureus strain R40.</title>
        <authorList>
            <person name="Carey S.B."/>
            <person name="Jenkins J."/>
            <person name="Shu S."/>
            <person name="Lovell J.T."/>
            <person name="Sreedasyam A."/>
            <person name="Maumus F."/>
            <person name="Tiley G.P."/>
            <person name="Fernandez-Pozo N."/>
            <person name="Barry K."/>
            <person name="Chen C."/>
            <person name="Wang M."/>
            <person name="Lipzen A."/>
            <person name="Daum C."/>
            <person name="Saski C.A."/>
            <person name="Payton A.C."/>
            <person name="Mcbreen J.C."/>
            <person name="Conrad R.E."/>
            <person name="Kollar L.M."/>
            <person name="Olsson S."/>
            <person name="Huttunen S."/>
            <person name="Landis J.B."/>
            <person name="Wickett N.J."/>
            <person name="Johnson M.G."/>
            <person name="Rensing S.A."/>
            <person name="Grimwood J."/>
            <person name="Schmutz J."/>
            <person name="Mcdaniel S.F."/>
        </authorList>
    </citation>
    <scope>NUCLEOTIDE SEQUENCE</scope>
    <source>
        <strain evidence="2">R40</strain>
    </source>
</reference>
<evidence type="ECO:0000313" key="2">
    <source>
        <dbReference type="EMBL" id="KAG0591870.1"/>
    </source>
</evidence>
<dbReference type="AlphaFoldDB" id="A0A8T0J7I5"/>
<evidence type="ECO:0000313" key="3">
    <source>
        <dbReference type="Proteomes" id="UP000822688"/>
    </source>
</evidence>
<gene>
    <name evidence="2" type="ORF">KC19_1G207900</name>
</gene>
<proteinExistence type="predicted"/>